<evidence type="ECO:0000313" key="7">
    <source>
        <dbReference type="EMBL" id="AIX18819.1"/>
    </source>
</evidence>
<evidence type="ECO:0000313" key="35">
    <source>
        <dbReference type="EMBL" id="AIX46714.1"/>
    </source>
</evidence>
<evidence type="ECO:0000313" key="39">
    <source>
        <dbReference type="Proteomes" id="UP000185362"/>
    </source>
</evidence>
<evidence type="ECO:0000313" key="1">
    <source>
        <dbReference type="EMBL" id="AIX14626.1"/>
    </source>
</evidence>
<dbReference type="EMBL" id="KJ019139">
    <property type="protein sequence ID" value="AIX40377.1"/>
    <property type="molecule type" value="Genomic_DNA"/>
</dbReference>
<dbReference type="EMBL" id="KJ019032">
    <property type="protein sequence ID" value="AIX15491.1"/>
    <property type="molecule type" value="Genomic_DNA"/>
</dbReference>
<dbReference type="Proteomes" id="UP000185351">
    <property type="component" value="Segment"/>
</dbReference>
<dbReference type="Proteomes" id="UP000185386">
    <property type="component" value="Segment"/>
</dbReference>
<dbReference type="Proteomes" id="UP000185372">
    <property type="component" value="Genome"/>
</dbReference>
<dbReference type="Proteomes" id="UP000185367">
    <property type="component" value="Segment"/>
</dbReference>
<dbReference type="EMBL" id="KJ019050">
    <property type="protein sequence ID" value="AIX19471.1"/>
    <property type="molecule type" value="Genomic_DNA"/>
</dbReference>
<dbReference type="Proteomes" id="UP000185353">
    <property type="component" value="Segment"/>
</dbReference>
<dbReference type="Proteomes" id="UP000185343">
    <property type="component" value="Segment"/>
</dbReference>
<evidence type="ECO:0000313" key="12">
    <source>
        <dbReference type="EMBL" id="AIX24140.1"/>
    </source>
</evidence>
<dbReference type="Proteomes" id="UP000185376">
    <property type="component" value="Segment"/>
</dbReference>
<proteinExistence type="predicted"/>
<dbReference type="EMBL" id="KJ019120">
    <property type="protein sequence ID" value="AIX36217.1"/>
    <property type="molecule type" value="Genomic_DNA"/>
</dbReference>
<dbReference type="EMBL" id="KJ019083">
    <property type="protein sequence ID" value="AIX26948.1"/>
    <property type="molecule type" value="Genomic_DNA"/>
</dbReference>
<dbReference type="Proteomes" id="UP000185346">
    <property type="component" value="Segment"/>
</dbReference>
<dbReference type="EMBL" id="KJ019160">
    <property type="protein sequence ID" value="AIX45852.1"/>
    <property type="molecule type" value="Genomic_DNA"/>
</dbReference>
<evidence type="ECO:0000313" key="13">
    <source>
        <dbReference type="EMBL" id="AIX24793.1"/>
    </source>
</evidence>
<dbReference type="Proteomes" id="UP000185361">
    <property type="component" value="Segment"/>
</dbReference>
<accession>A0A0E3G770</accession>
<dbReference type="EMBL" id="KJ019057">
    <property type="protein sequence ID" value="AIX21120.1"/>
    <property type="molecule type" value="Genomic_DNA"/>
</dbReference>
<dbReference type="EMBL" id="KJ019125">
    <property type="protein sequence ID" value="AIX37361.1"/>
    <property type="molecule type" value="Genomic_DNA"/>
</dbReference>
<dbReference type="EMBL" id="KJ019048">
    <property type="protein sequence ID" value="AIX19037.1"/>
    <property type="molecule type" value="Genomic_DNA"/>
</dbReference>
<dbReference type="EMBL" id="KJ019165">
    <property type="protein sequence ID" value="AIX46931.1"/>
    <property type="molecule type" value="Genomic_DNA"/>
</dbReference>
<dbReference type="Proteomes" id="UP000185355">
    <property type="component" value="Segment"/>
</dbReference>
<evidence type="ECO:0000313" key="6">
    <source>
        <dbReference type="EMBL" id="AIX18601.1"/>
    </source>
</evidence>
<evidence type="ECO:0000313" key="24">
    <source>
        <dbReference type="EMBL" id="AIX36434.1"/>
    </source>
</evidence>
<evidence type="ECO:0000313" key="36">
    <source>
        <dbReference type="EMBL" id="AIX46931.1"/>
    </source>
</evidence>
<dbReference type="Proteomes" id="UP000185384">
    <property type="component" value="Segment"/>
</dbReference>
<dbReference type="Proteomes" id="UP000185362">
    <property type="component" value="Segment"/>
</dbReference>
<dbReference type="Proteomes" id="UP000185364">
    <property type="component" value="Segment"/>
</dbReference>
<dbReference type="EMBL" id="KJ019036">
    <property type="protein sequence ID" value="AIX16322.1"/>
    <property type="molecule type" value="Genomic_DNA"/>
</dbReference>
<dbReference type="EMBL" id="KJ019129">
    <property type="protein sequence ID" value="AIX38230.1"/>
    <property type="molecule type" value="Genomic_DNA"/>
</dbReference>
<evidence type="ECO:0000313" key="33">
    <source>
        <dbReference type="EMBL" id="AIX45852.1"/>
    </source>
</evidence>
<dbReference type="Proteomes" id="UP000185348">
    <property type="component" value="Segment"/>
</dbReference>
<dbReference type="InterPro" id="IPR055718">
    <property type="entry name" value="DUF7294"/>
</dbReference>
<dbReference type="Proteomes" id="UP000185369">
    <property type="component" value="Segment"/>
</dbReference>
<dbReference type="Proteomes" id="UP000185380">
    <property type="component" value="Segment"/>
</dbReference>
<dbReference type="EMBL" id="KJ019056">
    <property type="protein sequence ID" value="AIX20903.1"/>
    <property type="molecule type" value="Genomic_DNA"/>
</dbReference>
<evidence type="ECO:0000313" key="40">
    <source>
        <dbReference type="Proteomes" id="UP000185365"/>
    </source>
</evidence>
<evidence type="ECO:0000313" key="32">
    <source>
        <dbReference type="EMBL" id="AIX40596.1"/>
    </source>
</evidence>
<evidence type="ECO:0000313" key="20">
    <source>
        <dbReference type="EMBL" id="AIX34713.1"/>
    </source>
</evidence>
<dbReference type="Proteomes" id="UP000185357">
    <property type="component" value="Segment"/>
</dbReference>
<evidence type="ECO:0000313" key="19">
    <source>
        <dbReference type="EMBL" id="AIX34494.1"/>
    </source>
</evidence>
<dbReference type="EMBL" id="KJ019113">
    <property type="protein sequence ID" value="AIX34713.1"/>
    <property type="molecule type" value="Genomic_DNA"/>
</dbReference>
<dbReference type="EMBL" id="KJ019117">
    <property type="protein sequence ID" value="AIX35560.1"/>
    <property type="molecule type" value="Genomic_DNA"/>
</dbReference>
<evidence type="ECO:0000313" key="8">
    <source>
        <dbReference type="EMBL" id="AIX19037.1"/>
    </source>
</evidence>
<keyword evidence="40" id="KW-1185">Reference proteome</keyword>
<dbReference type="Pfam" id="PF23966">
    <property type="entry name" value="DUF7294"/>
    <property type="match status" value="1"/>
</dbReference>
<sequence>MLYWVRSRPISMEDIYLQHVFVNMSKRQVTLIDDEGYDETVSWKFDEEGAEGFYETLENFRSINNPDLFTYTYEVAS</sequence>
<evidence type="ECO:0000313" key="15">
    <source>
        <dbReference type="EMBL" id="AIX25659.1"/>
    </source>
</evidence>
<protein>
    <submittedName>
        <fullName evidence="35">Uncharacterized protein</fullName>
    </submittedName>
</protein>
<dbReference type="Proteomes" id="UP000185363">
    <property type="component" value="Segment"/>
</dbReference>
<evidence type="ECO:0000313" key="26">
    <source>
        <dbReference type="EMBL" id="AIX37361.1"/>
    </source>
</evidence>
<evidence type="ECO:0000313" key="22">
    <source>
        <dbReference type="EMBL" id="AIX35778.1"/>
    </source>
</evidence>
<dbReference type="Proteomes" id="UP000185383">
    <property type="component" value="Segment"/>
</dbReference>
<dbReference type="Proteomes" id="UP000185365">
    <property type="component" value="Segment"/>
</dbReference>
<evidence type="ECO:0000313" key="2">
    <source>
        <dbReference type="EMBL" id="AIX14846.1"/>
    </source>
</evidence>
<dbReference type="EMBL" id="KJ019078">
    <property type="protein sequence ID" value="AIX25877.1"/>
    <property type="molecule type" value="Genomic_DNA"/>
</dbReference>
<dbReference type="EMBL" id="KJ019046">
    <property type="protein sequence ID" value="AIX18601.1"/>
    <property type="molecule type" value="Genomic_DNA"/>
</dbReference>
<gene>
    <name evidence="31" type="ORF">Syn7803C108_15</name>
    <name evidence="32" type="ORF">Syn7803C109_15</name>
    <name evidence="33" type="ORF">Syn7803C35_15</name>
    <name evidence="34" type="ORF">Syn7803C37_15</name>
    <name evidence="35" type="ORF">Syn7803C39_15</name>
    <name evidence="36" type="ORF">Syn7803C40_15</name>
    <name evidence="1" type="ORF">Syn7803C45_15</name>
    <name evidence="2" type="ORF">Syn7803C46_15</name>
    <name evidence="3" type="ORF">Syn7803C49_15</name>
    <name evidence="4" type="ORF">Syn7803C54_15</name>
    <name evidence="5" type="ORF">Syn7803C57_15</name>
    <name evidence="6" type="ORF">Syn7803C72_15</name>
    <name evidence="7" type="ORF">Syn7803C73_15</name>
    <name evidence="8" type="ORF">Syn7803C75_15</name>
    <name evidence="9" type="ORF">Syn7803C77_14</name>
    <name evidence="10" type="ORF">Syn7803C88_15</name>
    <name evidence="11" type="ORF">Syn7803C89_15</name>
    <name evidence="12" type="ORF">Syn7803US104_15</name>
    <name evidence="13" type="ORF">Syn7803US109_15</name>
    <name evidence="14" type="ORF">Syn7803US110_15</name>
    <name evidence="15" type="ORF">Syn7803US113_15</name>
    <name evidence="16" type="ORF">Syn7803US114_15</name>
    <name evidence="17" type="ORF">Syn7803US116_15</name>
    <name evidence="18" type="ORF">Syn7803US122_15</name>
    <name evidence="19" type="ORF">Syn7803US59_15</name>
    <name evidence="20" type="ORF">Syn7803US5_15</name>
    <name evidence="21" type="ORF">Syn7803US63_14</name>
    <name evidence="22" type="ORF">Syn7803US64_15</name>
    <name evidence="23" type="ORF">Syn7803US71_15</name>
    <name evidence="24" type="ORF">Syn7803US78_15</name>
    <name evidence="25" type="ORF">Syn7803US80_16</name>
    <name evidence="26" type="ORF">Syn7803US82_15</name>
    <name evidence="27" type="ORF">Syn7803US83_15</name>
    <name evidence="28" type="ORF">Syn7803US89_15</name>
    <name evidence="29" type="ORF">Syn7803US94_15</name>
    <name evidence="30" type="ORF">Syn7803US95_15</name>
</gene>
<dbReference type="Proteomes" id="UP000185371">
    <property type="component" value="Segment"/>
</dbReference>
<evidence type="ECO:0000313" key="37">
    <source>
        <dbReference type="Proteomes" id="UP000033003"/>
    </source>
</evidence>
<dbReference type="Proteomes" id="UP000185377">
    <property type="component" value="Segment"/>
</dbReference>
<dbReference type="Proteomes" id="UP000185350">
    <property type="component" value="Segment"/>
</dbReference>
<evidence type="ECO:0000313" key="16">
    <source>
        <dbReference type="EMBL" id="AIX25877.1"/>
    </source>
</evidence>
<dbReference type="Proteomes" id="UP000185378">
    <property type="component" value="Segment"/>
</dbReference>
<evidence type="ECO:0000313" key="5">
    <source>
        <dbReference type="EMBL" id="AIX16322.1"/>
    </source>
</evidence>
<evidence type="ECO:0000313" key="31">
    <source>
        <dbReference type="EMBL" id="AIX40377.1"/>
    </source>
</evidence>
<dbReference type="Proteomes" id="UP000185358">
    <property type="component" value="Segment"/>
</dbReference>
<dbReference type="EMBL" id="KJ019073">
    <property type="protein sequence ID" value="AIX24793.1"/>
    <property type="molecule type" value="Genomic_DNA"/>
</dbReference>
<dbReference type="EMBL" id="KJ019118">
    <property type="protein sequence ID" value="AIX35778.1"/>
    <property type="molecule type" value="Genomic_DNA"/>
</dbReference>
<dbReference type="EMBL" id="KJ019077">
    <property type="protein sequence ID" value="AIX25659.1"/>
    <property type="molecule type" value="Genomic_DNA"/>
</dbReference>
<organism evidence="35 39">
    <name type="scientific">Synechococcus phage ACG-2014d</name>
    <dbReference type="NCBI Taxonomy" id="1493509"/>
    <lineage>
        <taxon>Viruses</taxon>
        <taxon>Duplodnaviria</taxon>
        <taxon>Heunggongvirae</taxon>
        <taxon>Uroviricota</taxon>
        <taxon>Caudoviricetes</taxon>
        <taxon>Pantevenvirales</taxon>
        <taxon>Kyanoviridae</taxon>
        <taxon>Lowelvirus</taxon>
        <taxon>Lowelvirus tuscon4d</taxon>
    </lineage>
</organism>
<dbReference type="EMBL" id="KJ019070">
    <property type="protein sequence ID" value="AIX24140.1"/>
    <property type="molecule type" value="Genomic_DNA"/>
</dbReference>
<dbReference type="Proteomes" id="UP000185375">
    <property type="component" value="Segment"/>
</dbReference>
<dbReference type="EMBL" id="KJ019080">
    <property type="protein sequence ID" value="AIX26312.1"/>
    <property type="molecule type" value="Genomic_DNA"/>
</dbReference>
<dbReference type="Proteomes" id="UP000185347">
    <property type="component" value="Segment"/>
</dbReference>
<dbReference type="EMBL" id="KJ019140">
    <property type="protein sequence ID" value="AIX40596.1"/>
    <property type="molecule type" value="Genomic_DNA"/>
</dbReference>
<dbReference type="Proteomes" id="UP000220606">
    <property type="component" value="Segment"/>
</dbReference>
<dbReference type="EMBL" id="KJ019029">
    <property type="protein sequence ID" value="AIX14846.1"/>
    <property type="molecule type" value="Genomic_DNA"/>
</dbReference>
<evidence type="ECO:0000313" key="3">
    <source>
        <dbReference type="EMBL" id="AIX15491.1"/>
    </source>
</evidence>
<dbReference type="Proteomes" id="UP000185359">
    <property type="component" value="Segment"/>
</dbReference>
<dbReference type="EMBL" id="KJ019028">
    <property type="protein sequence ID" value="AIX14626.1"/>
    <property type="molecule type" value="Genomic_DNA"/>
</dbReference>
<dbReference type="EMBL" id="KJ019126">
    <property type="protein sequence ID" value="AIX37579.1"/>
    <property type="molecule type" value="Genomic_DNA"/>
</dbReference>
<dbReference type="EMBL" id="KJ019121">
    <property type="protein sequence ID" value="AIX36434.1"/>
    <property type="molecule type" value="Genomic_DNA"/>
</dbReference>
<evidence type="ECO:0000313" key="25">
    <source>
        <dbReference type="EMBL" id="AIX37142.1"/>
    </source>
</evidence>
<evidence type="ECO:0000313" key="21">
    <source>
        <dbReference type="EMBL" id="AIX35560.1"/>
    </source>
</evidence>
<evidence type="ECO:0000313" key="30">
    <source>
        <dbReference type="EMBL" id="AIX38665.1"/>
    </source>
</evidence>
<dbReference type="EMBL" id="KJ019162">
    <property type="protein sequence ID" value="AIX46288.1"/>
    <property type="molecule type" value="Genomic_DNA"/>
</dbReference>
<dbReference type="EMBL" id="KJ019131">
    <property type="protein sequence ID" value="AIX38665.1"/>
    <property type="molecule type" value="Genomic_DNA"/>
</dbReference>
<dbReference type="EMBL" id="KJ019124">
    <property type="protein sequence ID" value="AIX37142.1"/>
    <property type="molecule type" value="Genomic_DNA"/>
</dbReference>
<evidence type="ECO:0000313" key="10">
    <source>
        <dbReference type="EMBL" id="AIX20903.1"/>
    </source>
</evidence>
<evidence type="ECO:0000313" key="38">
    <source>
        <dbReference type="Proteomes" id="UP000185343"/>
    </source>
</evidence>
<evidence type="ECO:0000313" key="11">
    <source>
        <dbReference type="EMBL" id="AIX21120.1"/>
    </source>
</evidence>
<dbReference type="Proteomes" id="UP000185360">
    <property type="component" value="Genome"/>
</dbReference>
<dbReference type="Proteomes" id="UP000185352">
    <property type="component" value="Segment"/>
</dbReference>
<evidence type="ECO:0000313" key="29">
    <source>
        <dbReference type="EMBL" id="AIX38447.1"/>
    </source>
</evidence>
<evidence type="ECO:0000313" key="17">
    <source>
        <dbReference type="EMBL" id="AIX26312.1"/>
    </source>
</evidence>
<dbReference type="Proteomes" id="UP000185366">
    <property type="component" value="Segment"/>
</dbReference>
<dbReference type="Proteomes" id="UP000185344">
    <property type="component" value="Segment"/>
</dbReference>
<name>A0A0E3G770_9CAUD</name>
<evidence type="ECO:0000313" key="34">
    <source>
        <dbReference type="EMBL" id="AIX46288.1"/>
    </source>
</evidence>
<evidence type="ECO:0000313" key="4">
    <source>
        <dbReference type="EMBL" id="AIX15920.1"/>
    </source>
</evidence>
<dbReference type="EMBL" id="KJ019130">
    <property type="protein sequence ID" value="AIX38447.1"/>
    <property type="molecule type" value="Genomic_DNA"/>
</dbReference>
<evidence type="ECO:0000313" key="14">
    <source>
        <dbReference type="EMBL" id="AIX25011.1"/>
    </source>
</evidence>
<dbReference type="Proteomes" id="UP000185381">
    <property type="component" value="Genome"/>
</dbReference>
<evidence type="ECO:0000313" key="18">
    <source>
        <dbReference type="EMBL" id="AIX26948.1"/>
    </source>
</evidence>
<dbReference type="EMBL" id="KJ019034">
    <property type="protein sequence ID" value="AIX15920.1"/>
    <property type="molecule type" value="Genomic_DNA"/>
</dbReference>
<evidence type="ECO:0000313" key="28">
    <source>
        <dbReference type="EMBL" id="AIX38230.1"/>
    </source>
</evidence>
<reference evidence="37 38" key="1">
    <citation type="submission" date="2013-12" db="EMBL/GenBank/DDBJ databases">
        <title>Ecological redundancy of diverse viral populations within a natural community.</title>
        <authorList>
            <person name="Gregory A.C."/>
            <person name="LaButti K."/>
            <person name="Copeland A."/>
            <person name="Woyke T."/>
            <person name="Sullivan M.B."/>
        </authorList>
    </citation>
    <scope>NUCLEOTIDE SEQUENCE [LARGE SCALE GENOMIC DNA]</scope>
    <source>
        <strain evidence="31">Syn7803C108</strain>
        <strain evidence="32">Syn7803C109</strain>
        <strain evidence="33">Syn7803C35</strain>
        <strain evidence="34">Syn7803C37</strain>
        <strain evidence="35">Syn7803C39</strain>
        <strain evidence="36">Syn7803C40</strain>
        <strain evidence="1">Syn7803C45</strain>
        <strain evidence="2">Syn7803C46</strain>
        <strain evidence="3">Syn7803C49</strain>
        <strain evidence="4">Syn7803C54</strain>
        <strain evidence="5">Syn7803C57</strain>
        <strain evidence="6">Syn7803C72</strain>
        <strain evidence="7">Syn7803C73</strain>
        <strain evidence="8">Syn7803C75</strain>
        <strain evidence="9">Syn7803C77</strain>
        <strain evidence="10">Syn7803C88</strain>
        <strain evidence="11">Syn7803C89</strain>
        <strain evidence="12">Syn7803US104</strain>
        <strain evidence="13">Syn7803US109</strain>
        <strain evidence="14">Syn7803US110</strain>
        <strain evidence="15">Syn7803US113</strain>
        <strain evidence="16">Syn7803US114</strain>
        <strain evidence="17">Syn7803US116</strain>
        <strain evidence="18">Syn7803US122</strain>
        <strain evidence="20">Syn7803US5</strain>
        <strain evidence="19">Syn7803US59</strain>
        <strain evidence="21">Syn7803US63</strain>
        <strain evidence="22">Syn7803US64</strain>
        <strain evidence="23">Syn7803US71</strain>
        <strain evidence="24">Syn7803US78</strain>
        <strain evidence="25">Syn7803US80</strain>
        <strain evidence="26">Syn7803US82</strain>
        <strain evidence="27">Syn7803US83</strain>
        <strain evidence="28">Syn7803US89</strain>
        <strain evidence="29">Syn7803US94</strain>
        <strain evidence="30">Syn7803US95</strain>
    </source>
</reference>
<dbReference type="EMBL" id="KJ019074">
    <property type="protein sequence ID" value="AIX25011.1"/>
    <property type="molecule type" value="Genomic_DNA"/>
</dbReference>
<dbReference type="Proteomes" id="UP000033003">
    <property type="component" value="Segment"/>
</dbReference>
<dbReference type="EMBL" id="KJ019112">
    <property type="protein sequence ID" value="AIX34494.1"/>
    <property type="molecule type" value="Genomic_DNA"/>
</dbReference>
<evidence type="ECO:0000313" key="9">
    <source>
        <dbReference type="EMBL" id="AIX19471.1"/>
    </source>
</evidence>
<evidence type="ECO:0000313" key="23">
    <source>
        <dbReference type="EMBL" id="AIX36217.1"/>
    </source>
</evidence>
<dbReference type="EMBL" id="KJ019047">
    <property type="protein sequence ID" value="AIX18819.1"/>
    <property type="molecule type" value="Genomic_DNA"/>
</dbReference>
<dbReference type="EMBL" id="KJ019164">
    <property type="protein sequence ID" value="AIX46714.1"/>
    <property type="molecule type" value="Genomic_DNA"/>
</dbReference>
<evidence type="ECO:0000313" key="27">
    <source>
        <dbReference type="EMBL" id="AIX37579.1"/>
    </source>
</evidence>
<dbReference type="Proteomes" id="UP000185368">
    <property type="component" value="Segment"/>
</dbReference>